<feature type="signal peptide" evidence="1">
    <location>
        <begin position="1"/>
        <end position="18"/>
    </location>
</feature>
<evidence type="ECO:0000313" key="2">
    <source>
        <dbReference type="EMBL" id="MBD8524453.1"/>
    </source>
</evidence>
<name>A0AAW3ZEV5_9GAMM</name>
<dbReference type="SUPFAM" id="SSF49452">
    <property type="entry name" value="Starch-binding domain-like"/>
    <property type="match status" value="1"/>
</dbReference>
<proteinExistence type="predicted"/>
<evidence type="ECO:0000313" key="3">
    <source>
        <dbReference type="Proteomes" id="UP000613768"/>
    </source>
</evidence>
<dbReference type="RefSeq" id="WP_192027796.1">
    <property type="nucleotide sequence ID" value="NZ_JACYTR010000002.1"/>
</dbReference>
<protein>
    <recommendedName>
        <fullName evidence="4">Carboxypeptidase family protein</fullName>
    </recommendedName>
</protein>
<dbReference type="EMBL" id="JACYTR010000002">
    <property type="protein sequence ID" value="MBD8524453.1"/>
    <property type="molecule type" value="Genomic_DNA"/>
</dbReference>
<keyword evidence="3" id="KW-1185">Reference proteome</keyword>
<dbReference type="Proteomes" id="UP000613768">
    <property type="component" value="Unassembled WGS sequence"/>
</dbReference>
<gene>
    <name evidence="2" type="ORF">IFO71_01745</name>
</gene>
<comment type="caution">
    <text evidence="2">The sequence shown here is derived from an EMBL/GenBank/DDBJ whole genome shotgun (WGS) entry which is preliminary data.</text>
</comment>
<keyword evidence="1" id="KW-0732">Signal</keyword>
<reference evidence="2 3" key="1">
    <citation type="submission" date="2020-09" db="EMBL/GenBank/DDBJ databases">
        <title>Pseudoxanthomonas sp. CAU 1598 isolated from sand of Yaerae Beach.</title>
        <authorList>
            <person name="Kim W."/>
        </authorList>
    </citation>
    <scope>NUCLEOTIDE SEQUENCE [LARGE SCALE GENOMIC DNA]</scope>
    <source>
        <strain evidence="2 3">CAU 1598</strain>
    </source>
</reference>
<sequence length="512" mass="53934">MRRLNGAWAIGTCLWAFAGAALCNTDLELERSFETAIAAAERPSGRMPNAVRKGAGTGVISGIVRDAGTTMPIAGTTVVLHKFAAGQSNPSGFISQATDPDGRFEYAGLEPGYYFVSALGRDDLSRQRNFQPQIYPGVACDSACANLADGQVLSIGLGQDPADLQINLQPGASIAGRLTAQGDARIRHALIVAYDTAKRAVANEIVSAGTVDGQQILDFHLGGLPAGSYYVAVRARSAGSNYVFAARSLTDDSCGLGTCMQPSDALALADQEQRSGVDLTLSDWPTPGPDLGVAVADGSAEDLAVNIISLFDADGDLVGWTQQQLVQGGTPGYVMTWPAYQFFTVPSDWRASVVSPFRFTIEGGRSYRSRVFPDIDCGPEDCDVTAGSTPGPSFVATLTPAGSIRGSVSDHLLRRTLPGVDVVVFDSNGLRVGAGRTTDDGSYLVTGLADGEYRVATRNIYGLDDRAWPDKRCQGVCTGLEGRTVTVDGAEDVLGIDLTLNTGFFVDSFENE</sequence>
<evidence type="ECO:0008006" key="4">
    <source>
        <dbReference type="Google" id="ProtNLM"/>
    </source>
</evidence>
<dbReference type="AlphaFoldDB" id="A0AAW3ZEV5"/>
<dbReference type="SUPFAM" id="SSF49478">
    <property type="entry name" value="Cna protein B-type domain"/>
    <property type="match status" value="1"/>
</dbReference>
<evidence type="ECO:0000256" key="1">
    <source>
        <dbReference type="SAM" id="SignalP"/>
    </source>
</evidence>
<dbReference type="GO" id="GO:0030246">
    <property type="term" value="F:carbohydrate binding"/>
    <property type="evidence" value="ECO:0007669"/>
    <property type="project" value="InterPro"/>
</dbReference>
<accession>A0AAW3ZEV5</accession>
<dbReference type="Gene3D" id="2.60.40.1120">
    <property type="entry name" value="Carboxypeptidase-like, regulatory domain"/>
    <property type="match status" value="1"/>
</dbReference>
<organism evidence="2 3">
    <name type="scientific">Pseudomarimonas arenosa</name>
    <dbReference type="NCBI Taxonomy" id="2774145"/>
    <lineage>
        <taxon>Bacteria</taxon>
        <taxon>Pseudomonadati</taxon>
        <taxon>Pseudomonadota</taxon>
        <taxon>Gammaproteobacteria</taxon>
        <taxon>Lysobacterales</taxon>
        <taxon>Lysobacteraceae</taxon>
        <taxon>Pseudomarimonas</taxon>
    </lineage>
</organism>
<dbReference type="InterPro" id="IPR013784">
    <property type="entry name" value="Carb-bd-like_fold"/>
</dbReference>
<feature type="chain" id="PRO_5043330082" description="Carboxypeptidase family protein" evidence="1">
    <location>
        <begin position="19"/>
        <end position="512"/>
    </location>
</feature>